<dbReference type="OrthoDB" id="2418081at2759"/>
<feature type="domain" description="Phospholipase/carboxylesterase/thioesterase" evidence="2">
    <location>
        <begin position="309"/>
        <end position="369"/>
    </location>
</feature>
<dbReference type="GO" id="GO:0008474">
    <property type="term" value="F:palmitoyl-(protein) hydrolase activity"/>
    <property type="evidence" value="ECO:0007669"/>
    <property type="project" value="TreeGrafter"/>
</dbReference>
<dbReference type="EMBL" id="FJOG01000007">
    <property type="protein sequence ID" value="CZR55818.1"/>
    <property type="molecule type" value="Genomic_DNA"/>
</dbReference>
<evidence type="ECO:0000313" key="3">
    <source>
        <dbReference type="EMBL" id="CZR55818.1"/>
    </source>
</evidence>
<evidence type="ECO:0000259" key="2">
    <source>
        <dbReference type="Pfam" id="PF02230"/>
    </source>
</evidence>
<keyword evidence="4" id="KW-1185">Reference proteome</keyword>
<dbReference type="SUPFAM" id="SSF53474">
    <property type="entry name" value="alpha/beta-Hydrolases"/>
    <property type="match status" value="1"/>
</dbReference>
<organism evidence="3 4">
    <name type="scientific">Phialocephala subalpina</name>
    <dbReference type="NCBI Taxonomy" id="576137"/>
    <lineage>
        <taxon>Eukaryota</taxon>
        <taxon>Fungi</taxon>
        <taxon>Dikarya</taxon>
        <taxon>Ascomycota</taxon>
        <taxon>Pezizomycotina</taxon>
        <taxon>Leotiomycetes</taxon>
        <taxon>Helotiales</taxon>
        <taxon>Mollisiaceae</taxon>
        <taxon>Phialocephala</taxon>
        <taxon>Phialocephala fortinii species complex</taxon>
    </lineage>
</organism>
<evidence type="ECO:0000256" key="1">
    <source>
        <dbReference type="ARBA" id="ARBA00006499"/>
    </source>
</evidence>
<name>A0A1L7WSR9_9HELO</name>
<dbReference type="AlphaFoldDB" id="A0A1L7WSR9"/>
<dbReference type="GO" id="GO:0052689">
    <property type="term" value="F:carboxylic ester hydrolase activity"/>
    <property type="evidence" value="ECO:0007669"/>
    <property type="project" value="TreeGrafter"/>
</dbReference>
<reference evidence="3 4" key="1">
    <citation type="submission" date="2016-03" db="EMBL/GenBank/DDBJ databases">
        <authorList>
            <person name="Ploux O."/>
        </authorList>
    </citation>
    <scope>NUCLEOTIDE SEQUENCE [LARGE SCALE GENOMIC DNA]</scope>
    <source>
        <strain evidence="3 4">UAMH 11012</strain>
    </source>
</reference>
<dbReference type="Gene3D" id="3.40.50.1820">
    <property type="entry name" value="alpha/beta hydrolase"/>
    <property type="match status" value="1"/>
</dbReference>
<dbReference type="STRING" id="576137.A0A1L7WSR9"/>
<comment type="similarity">
    <text evidence="1">Belongs to the AB hydrolase superfamily. AB hydrolase 2 family.</text>
</comment>
<accession>A0A1L7WSR9</accession>
<gene>
    <name evidence="3" type="ORF">PAC_05706</name>
</gene>
<feature type="domain" description="Phospholipase/carboxylesterase/thioesterase" evidence="2">
    <location>
        <begin position="98"/>
        <end position="219"/>
    </location>
</feature>
<dbReference type="InterPro" id="IPR003140">
    <property type="entry name" value="PLipase/COase/thioEstase"/>
</dbReference>
<dbReference type="Proteomes" id="UP000184330">
    <property type="component" value="Unassembled WGS sequence"/>
</dbReference>
<proteinExistence type="inferred from homology"/>
<dbReference type="PANTHER" id="PTHR10655:SF63">
    <property type="entry name" value="PHOSPHOLIPASE_CARBOXYLESTERASE_THIOESTERASE DOMAIN-CONTAINING PROTEIN"/>
    <property type="match status" value="1"/>
</dbReference>
<dbReference type="InterPro" id="IPR029058">
    <property type="entry name" value="AB_hydrolase_fold"/>
</dbReference>
<dbReference type="InterPro" id="IPR050565">
    <property type="entry name" value="LYPA1-2/EST-like"/>
</dbReference>
<dbReference type="GO" id="GO:0005737">
    <property type="term" value="C:cytoplasm"/>
    <property type="evidence" value="ECO:0007669"/>
    <property type="project" value="TreeGrafter"/>
</dbReference>
<sequence length="375" mass="42329">MEERIEHPPPYILPASGTHKQTLILLHGTSTSGPEFAETFLDFPFLLPLSTSSSSPNSLASSSSSPLKRNNLWVPEMEGLLRTTLRRVLSKGGILEGVRIVFPTGSLKKTTVFGGRKTNAWFDVHDFSDRTVGEEDQVRGMKESLCYLRELVKVEVKILEKDDGRGGRGGRGKVVLGGFSQGCAMGVVGLLSGEFESLGLGGFVGFSGWLPFRRQVDEAIHYREGSDVESQIAKKLERVRRKGLRSYLRRLWTVFLRWIGRISWLLPWILRRHLMKENAGAEDEVSRRRRQAVQYIRTLLSLPPQTLDIGPQIPILLGHGAEDQKVKHEWALQMQDTLIDMGLNVKARRYEGVAHWYCEEEMRDLVGFLGFEGKK</sequence>
<dbReference type="Pfam" id="PF02230">
    <property type="entry name" value="Abhydrolase_2"/>
    <property type="match status" value="2"/>
</dbReference>
<evidence type="ECO:0000313" key="4">
    <source>
        <dbReference type="Proteomes" id="UP000184330"/>
    </source>
</evidence>
<protein>
    <recommendedName>
        <fullName evidence="2">Phospholipase/carboxylesterase/thioesterase domain-containing protein</fullName>
    </recommendedName>
</protein>
<dbReference type="PANTHER" id="PTHR10655">
    <property type="entry name" value="LYSOPHOSPHOLIPASE-RELATED"/>
    <property type="match status" value="1"/>
</dbReference>